<evidence type="ECO:0000256" key="10">
    <source>
        <dbReference type="PROSITE-ProRule" id="PRU10144"/>
    </source>
</evidence>
<dbReference type="Pfam" id="PF07715">
    <property type="entry name" value="Plug"/>
    <property type="match status" value="1"/>
</dbReference>
<dbReference type="KEGG" id="swd:Swoo_2263"/>
<evidence type="ECO:0000256" key="3">
    <source>
        <dbReference type="ARBA" id="ARBA00022452"/>
    </source>
</evidence>
<evidence type="ECO:0000256" key="2">
    <source>
        <dbReference type="ARBA" id="ARBA00022448"/>
    </source>
</evidence>
<keyword evidence="7 9" id="KW-0472">Membrane</keyword>
<keyword evidence="6 11" id="KW-0798">TonB box</keyword>
<feature type="short sequence motif" description="TonB C-terminal box" evidence="10">
    <location>
        <begin position="998"/>
        <end position="1015"/>
    </location>
</feature>
<dbReference type="PROSITE" id="PS52016">
    <property type="entry name" value="TONB_DEPENDENT_REC_3"/>
    <property type="match status" value="1"/>
</dbReference>
<dbReference type="InterPro" id="IPR010917">
    <property type="entry name" value="TonB_rcpt_CS"/>
</dbReference>
<dbReference type="EMBL" id="CP000961">
    <property type="protein sequence ID" value="ACA86544.1"/>
    <property type="molecule type" value="Genomic_DNA"/>
</dbReference>
<keyword evidence="5 12" id="KW-0732">Signal</keyword>
<keyword evidence="15" id="KW-0675">Receptor</keyword>
<dbReference type="Gene3D" id="2.40.170.20">
    <property type="entry name" value="TonB-dependent receptor, beta-barrel domain"/>
    <property type="match status" value="1"/>
</dbReference>
<evidence type="ECO:0000313" key="16">
    <source>
        <dbReference type="Proteomes" id="UP000002168"/>
    </source>
</evidence>
<dbReference type="Gene3D" id="2.170.130.10">
    <property type="entry name" value="TonB-dependent receptor, plug domain"/>
    <property type="match status" value="1"/>
</dbReference>
<keyword evidence="4 9" id="KW-0812">Transmembrane</keyword>
<dbReference type="eggNOG" id="COG4771">
    <property type="taxonomic scope" value="Bacteria"/>
</dbReference>
<evidence type="ECO:0000256" key="9">
    <source>
        <dbReference type="PROSITE-ProRule" id="PRU01360"/>
    </source>
</evidence>
<dbReference type="eggNOG" id="COG1629">
    <property type="taxonomic scope" value="Bacteria"/>
</dbReference>
<evidence type="ECO:0000256" key="11">
    <source>
        <dbReference type="RuleBase" id="RU003357"/>
    </source>
</evidence>
<dbReference type="Proteomes" id="UP000002168">
    <property type="component" value="Chromosome"/>
</dbReference>
<dbReference type="HOGENOM" id="CLU_010745_0_0_6"/>
<dbReference type="InterPro" id="IPR036942">
    <property type="entry name" value="Beta-barrel_TonB_sf"/>
</dbReference>
<dbReference type="STRING" id="392500.Swoo_2263"/>
<feature type="signal peptide" evidence="12">
    <location>
        <begin position="1"/>
        <end position="27"/>
    </location>
</feature>
<evidence type="ECO:0000256" key="1">
    <source>
        <dbReference type="ARBA" id="ARBA00004571"/>
    </source>
</evidence>
<evidence type="ECO:0000256" key="7">
    <source>
        <dbReference type="ARBA" id="ARBA00023136"/>
    </source>
</evidence>
<dbReference type="InterPro" id="IPR000531">
    <property type="entry name" value="Beta-barrel_TonB"/>
</dbReference>
<accession>B1KEG6</accession>
<protein>
    <submittedName>
        <fullName evidence="15">TonB-dependent receptor</fullName>
    </submittedName>
</protein>
<organism evidence="15 16">
    <name type="scientific">Shewanella woodyi (strain ATCC 51908 / MS32)</name>
    <dbReference type="NCBI Taxonomy" id="392500"/>
    <lineage>
        <taxon>Bacteria</taxon>
        <taxon>Pseudomonadati</taxon>
        <taxon>Pseudomonadota</taxon>
        <taxon>Gammaproteobacteria</taxon>
        <taxon>Alteromonadales</taxon>
        <taxon>Shewanellaceae</taxon>
        <taxon>Shewanella</taxon>
    </lineage>
</organism>
<keyword evidence="3 9" id="KW-1134">Transmembrane beta strand</keyword>
<feature type="chain" id="PRO_5002766500" evidence="12">
    <location>
        <begin position="28"/>
        <end position="1015"/>
    </location>
</feature>
<keyword evidence="2 9" id="KW-0813">Transport</keyword>
<evidence type="ECO:0000313" key="15">
    <source>
        <dbReference type="EMBL" id="ACA86544.1"/>
    </source>
</evidence>
<dbReference type="InterPro" id="IPR012910">
    <property type="entry name" value="Plug_dom"/>
</dbReference>
<feature type="domain" description="TonB-dependent receptor plug" evidence="14">
    <location>
        <begin position="68"/>
        <end position="182"/>
    </location>
</feature>
<feature type="domain" description="TonB-dependent receptor-like beta-barrel" evidence="13">
    <location>
        <begin position="416"/>
        <end position="979"/>
    </location>
</feature>
<evidence type="ECO:0000256" key="4">
    <source>
        <dbReference type="ARBA" id="ARBA00022692"/>
    </source>
</evidence>
<dbReference type="AlphaFoldDB" id="B1KEG6"/>
<evidence type="ECO:0000256" key="12">
    <source>
        <dbReference type="SAM" id="SignalP"/>
    </source>
</evidence>
<dbReference type="SUPFAM" id="SSF56935">
    <property type="entry name" value="Porins"/>
    <property type="match status" value="1"/>
</dbReference>
<evidence type="ECO:0000259" key="14">
    <source>
        <dbReference type="Pfam" id="PF07715"/>
    </source>
</evidence>
<proteinExistence type="inferred from homology"/>
<dbReference type="Pfam" id="PF00593">
    <property type="entry name" value="TonB_dep_Rec_b-barrel"/>
    <property type="match status" value="1"/>
</dbReference>
<dbReference type="PANTHER" id="PTHR47234">
    <property type="match status" value="1"/>
</dbReference>
<comment type="similarity">
    <text evidence="9 11">Belongs to the TonB-dependent receptor family.</text>
</comment>
<name>B1KEG6_SHEWM</name>
<dbReference type="RefSeq" id="WP_012324887.1">
    <property type="nucleotide sequence ID" value="NC_010506.1"/>
</dbReference>
<sequence precursor="true">MNKKLITIAIQTAIMGGALSLAPQVYAADDTEIAKPKLEATADEQGKEPEIQEKITVTGSRLRRDSFSITTPLAVLGRDDIEDTGLGSLAEILVEELPQISEGSSNSNSQSSVQNTGLSTIDLRELGTNRTLTLIDGRRVVSNSYSGNYVSLSTIPSGMVERVEVITGGASAAYGSDAIAGVVNIITQQDKEGFSFKARGGESTEGGAKEFTLDLDYGTEFADDRGYLFFSSTYDKQYGLSYWDRDRAQQQESWRYNTAEMCNAMYSEDNTSSKGTCMRDMTQADWRNLSDSIAGGVFDEKSSYKPDSGFWYDENGLRDDWHEEKYGRDFNQFVMLKVPDEAISAAIKVDFELTDDIQSYFQVQYSENRSINQKSPESEDEFDGIVVIDPVTGESSQIGAGRIPKNNPYMPQEIYDQASSKGVKWDRGFDEVGNIINDNTRKTIRSWAGLQGTIFDGNWDWDLSVGYGKFTQEQTRYNELYIANLTHALNAEKLDDGTIQCADADARAAGCVPINLFGEGSITPEAADYIRATPTISTDVQQTTVLGYIAGDLFEMPAGPVASAFGFEYRKDEQSVDTNVPLGGVSFNYVPTFSGDVSVYEVFGEAAFPLLKDVAGAKSLTAEVSARLADYSWSGTGLIQSYKTGVTWQPVEGYAIRANWARAQRAPSITELLSPPRGDYDSFDDICEGTTLTSTDAGHDNCRLEPGIAAVIADGSEFEDDNNGYSPNVGNSELKEETADTYTLGITLAPEFAEGLRIAVDYYDITISDAISSFSNEDIIDYCYNSSLDFGDDNNFCNDIQRDAEGQITTVNQRVYNVDEIKTNGFDFAAEYRYELDKYGSLKFKADWTHVIGYEQTVQSPEGPATTNYEGDLSQDIFEDKVTASLSWYYDDAWRVRWSTRFKSAVVASRSVYDDWEKAITKNNEYCADGSDKCVLEPEALDDSFYNLPSYITHNLSVSYTLDLANDGELRFFGGVNNIFDDRGPFMAIGGRGNFDSNYGGGKGRFAYAGAEFKF</sequence>
<dbReference type="GO" id="GO:0009279">
    <property type="term" value="C:cell outer membrane"/>
    <property type="evidence" value="ECO:0007669"/>
    <property type="project" value="UniProtKB-SubCell"/>
</dbReference>
<evidence type="ECO:0000256" key="6">
    <source>
        <dbReference type="ARBA" id="ARBA00023077"/>
    </source>
</evidence>
<comment type="subcellular location">
    <subcellularLocation>
        <location evidence="1 9">Cell outer membrane</location>
        <topology evidence="1 9">Multi-pass membrane protein</topology>
    </subcellularLocation>
</comment>
<dbReference type="InterPro" id="IPR037066">
    <property type="entry name" value="Plug_dom_sf"/>
</dbReference>
<dbReference type="InterPro" id="IPR039426">
    <property type="entry name" value="TonB-dep_rcpt-like"/>
</dbReference>
<evidence type="ECO:0000256" key="8">
    <source>
        <dbReference type="ARBA" id="ARBA00023237"/>
    </source>
</evidence>
<dbReference type="PROSITE" id="PS01156">
    <property type="entry name" value="TONB_DEPENDENT_REC_2"/>
    <property type="match status" value="1"/>
</dbReference>
<evidence type="ECO:0000256" key="5">
    <source>
        <dbReference type="ARBA" id="ARBA00022729"/>
    </source>
</evidence>
<reference evidence="15 16" key="1">
    <citation type="submission" date="2008-02" db="EMBL/GenBank/DDBJ databases">
        <title>Complete sequence of Shewanella woodyi ATCC 51908.</title>
        <authorList>
            <consortium name="US DOE Joint Genome Institute"/>
            <person name="Copeland A."/>
            <person name="Lucas S."/>
            <person name="Lapidus A."/>
            <person name="Glavina del Rio T."/>
            <person name="Dalin E."/>
            <person name="Tice H."/>
            <person name="Bruce D."/>
            <person name="Goodwin L."/>
            <person name="Pitluck S."/>
            <person name="Sims D."/>
            <person name="Brettin T."/>
            <person name="Detter J.C."/>
            <person name="Han C."/>
            <person name="Kuske C.R."/>
            <person name="Schmutz J."/>
            <person name="Larimer F."/>
            <person name="Land M."/>
            <person name="Hauser L."/>
            <person name="Kyrpides N."/>
            <person name="Lykidis A."/>
            <person name="Zhao J.-S."/>
            <person name="Richardson P."/>
        </authorList>
    </citation>
    <scope>NUCLEOTIDE SEQUENCE [LARGE SCALE GENOMIC DNA]</scope>
    <source>
        <strain evidence="16">ATCC 51908 / MS32</strain>
    </source>
</reference>
<dbReference type="PANTHER" id="PTHR47234:SF2">
    <property type="entry name" value="TONB-DEPENDENT RECEPTOR"/>
    <property type="match status" value="1"/>
</dbReference>
<gene>
    <name evidence="15" type="ordered locus">Swoo_2263</name>
</gene>
<evidence type="ECO:0000259" key="13">
    <source>
        <dbReference type="Pfam" id="PF00593"/>
    </source>
</evidence>
<keyword evidence="16" id="KW-1185">Reference proteome</keyword>
<keyword evidence="8 9" id="KW-0998">Cell outer membrane</keyword>